<organism evidence="2 3">
    <name type="scientific">Vitis vinifera</name>
    <name type="common">Grape</name>
    <dbReference type="NCBI Taxonomy" id="29760"/>
    <lineage>
        <taxon>Eukaryota</taxon>
        <taxon>Viridiplantae</taxon>
        <taxon>Streptophyta</taxon>
        <taxon>Embryophyta</taxon>
        <taxon>Tracheophyta</taxon>
        <taxon>Spermatophyta</taxon>
        <taxon>Magnoliopsida</taxon>
        <taxon>eudicotyledons</taxon>
        <taxon>Gunneridae</taxon>
        <taxon>Pentapetalae</taxon>
        <taxon>rosids</taxon>
        <taxon>Vitales</taxon>
        <taxon>Vitaceae</taxon>
        <taxon>Viteae</taxon>
        <taxon>Vitis</taxon>
    </lineage>
</organism>
<accession>A0A438EIV7</accession>
<gene>
    <name evidence="2" type="primary">GIP_24</name>
    <name evidence="2" type="ORF">CK203_095487</name>
</gene>
<evidence type="ECO:0000313" key="2">
    <source>
        <dbReference type="EMBL" id="RVW47656.1"/>
    </source>
</evidence>
<evidence type="ECO:0000259" key="1">
    <source>
        <dbReference type="Pfam" id="PF07727"/>
    </source>
</evidence>
<proteinExistence type="predicted"/>
<dbReference type="InterPro" id="IPR013103">
    <property type="entry name" value="RVT_2"/>
</dbReference>
<dbReference type="Proteomes" id="UP000288805">
    <property type="component" value="Unassembled WGS sequence"/>
</dbReference>
<dbReference type="Pfam" id="PF07727">
    <property type="entry name" value="RVT_2"/>
    <property type="match status" value="1"/>
</dbReference>
<protein>
    <submittedName>
        <fullName evidence="2">Copia protein</fullName>
    </submittedName>
</protein>
<dbReference type="EMBL" id="QGNW01001273">
    <property type="protein sequence ID" value="RVW47656.1"/>
    <property type="molecule type" value="Genomic_DNA"/>
</dbReference>
<evidence type="ECO:0000313" key="3">
    <source>
        <dbReference type="Proteomes" id="UP000288805"/>
    </source>
</evidence>
<name>A0A438EIV7_VITVI</name>
<reference evidence="2 3" key="1">
    <citation type="journal article" date="2018" name="PLoS Genet.">
        <title>Population sequencing reveals clonal diversity and ancestral inbreeding in the grapevine cultivar Chardonnay.</title>
        <authorList>
            <person name="Roach M.J."/>
            <person name="Johnson D.L."/>
            <person name="Bohlmann J."/>
            <person name="van Vuuren H.J."/>
            <person name="Jones S.J."/>
            <person name="Pretorius I.S."/>
            <person name="Schmidt S.A."/>
            <person name="Borneman A.R."/>
        </authorList>
    </citation>
    <scope>NUCLEOTIDE SEQUENCE [LARGE SCALE GENOMIC DNA]</scope>
    <source>
        <strain evidence="3">cv. Chardonnay</strain>
        <tissue evidence="2">Leaf</tissue>
    </source>
</reference>
<feature type="domain" description="Reverse transcriptase Ty1/copia-type" evidence="1">
    <location>
        <begin position="145"/>
        <end position="221"/>
    </location>
</feature>
<dbReference type="AlphaFoldDB" id="A0A438EIV7"/>
<sequence length="229" mass="25410">MQATAETEIPFSKEQLEHLYKMINQVQISSVPSGSLAQTGSAFTSSLNSAPWIIDSDGSLSPVAGKDQHLGRMIGSARMTDGLYYFDNNFLKGGQAQAASSSVISIPVKDEIMEALGHTEWRTTIIEEMQALKKNGTWEIVELARDKKTVARLVAKGFTQTYKIDYQETFAPVAKVNSIRVLLSLAANLSWPMHQLVMKNVFLNVKLEEEVFMDLPLGFESVEYNVCIV</sequence>
<comment type="caution">
    <text evidence="2">The sequence shown here is derived from an EMBL/GenBank/DDBJ whole genome shotgun (WGS) entry which is preliminary data.</text>
</comment>